<reference evidence="3" key="1">
    <citation type="journal article" date="2015" name="MBio">
        <title>Genome-Resolved Metagenomic Analysis Reveals Roles for Candidate Phyla and Other Microbial Community Members in Biogeochemical Transformations in Oil Reservoirs.</title>
        <authorList>
            <person name="Hu P."/>
            <person name="Tom L."/>
            <person name="Singh A."/>
            <person name="Thomas B.C."/>
            <person name="Baker B.J."/>
            <person name="Piceno Y.M."/>
            <person name="Andersen G.L."/>
            <person name="Banfield J.F."/>
        </authorList>
    </citation>
    <scope>NUCLEOTIDE SEQUENCE [LARGE SCALE GENOMIC DNA]</scope>
</reference>
<dbReference type="InterPro" id="IPR027421">
    <property type="entry name" value="DNA_pol_lamdba_lyase_dom_sf"/>
</dbReference>
<dbReference type="SUPFAM" id="SSF47802">
    <property type="entry name" value="DNA polymerase beta, N-terminal domain-like"/>
    <property type="match status" value="1"/>
</dbReference>
<dbReference type="EMBL" id="LGGP01000008">
    <property type="protein sequence ID" value="KUK82246.1"/>
    <property type="molecule type" value="Genomic_DNA"/>
</dbReference>
<evidence type="ECO:0000259" key="1">
    <source>
        <dbReference type="Pfam" id="PF14716"/>
    </source>
</evidence>
<proteinExistence type="predicted"/>
<accession>A0A101HSC7</accession>
<feature type="domain" description="Crossover junction endonuclease MUS81-like HHH" evidence="1">
    <location>
        <begin position="1"/>
        <end position="76"/>
    </location>
</feature>
<name>A0A101HSC7_9BACT</name>
<dbReference type="PATRIC" id="fig|1184387.3.peg.345"/>
<dbReference type="Pfam" id="PF14716">
    <property type="entry name" value="HHH_8"/>
    <property type="match status" value="1"/>
</dbReference>
<protein>
    <submittedName>
        <fullName evidence="2">DNA polymerase IV (Family X)-like protein</fullName>
    </submittedName>
</protein>
<sequence length="153" mass="17488">MRKEELAMQFDLLSRLLKVIRDNPFKIRTYEFAARIIRSNLPEGRLSDGDITKLLEIRGIGKAVVDKSLEYLQKGEISKVCEISDEMPSPIYLLTSHNLVDTEVISFMWKDMAIVEPQEIISFLTSRKESLKLSSDRLSEIEALLKGLKASEN</sequence>
<dbReference type="Proteomes" id="UP000054092">
    <property type="component" value="Unassembled WGS sequence"/>
</dbReference>
<dbReference type="Gene3D" id="1.10.150.110">
    <property type="entry name" value="DNA polymerase beta, N-terminal domain-like"/>
    <property type="match status" value="1"/>
</dbReference>
<evidence type="ECO:0000313" key="2">
    <source>
        <dbReference type="EMBL" id="KUK82246.1"/>
    </source>
</evidence>
<dbReference type="InterPro" id="IPR010996">
    <property type="entry name" value="HHH_MUS81"/>
</dbReference>
<evidence type="ECO:0000313" key="3">
    <source>
        <dbReference type="Proteomes" id="UP000054092"/>
    </source>
</evidence>
<gene>
    <name evidence="2" type="ORF">XD94_0098</name>
</gene>
<dbReference type="AlphaFoldDB" id="A0A101HSC7"/>
<comment type="caution">
    <text evidence="2">The sequence shown here is derived from an EMBL/GenBank/DDBJ whole genome shotgun (WGS) entry which is preliminary data.</text>
</comment>
<organism evidence="2 3">
    <name type="scientific">Mesotoga prima</name>
    <dbReference type="NCBI Taxonomy" id="1184387"/>
    <lineage>
        <taxon>Bacteria</taxon>
        <taxon>Thermotogati</taxon>
        <taxon>Thermotogota</taxon>
        <taxon>Thermotogae</taxon>
        <taxon>Kosmotogales</taxon>
        <taxon>Kosmotogaceae</taxon>
        <taxon>Mesotoga</taxon>
    </lineage>
</organism>